<keyword evidence="19" id="KW-1185">Reference proteome</keyword>
<keyword evidence="6" id="KW-0812">Transmembrane</keyword>
<keyword evidence="11" id="KW-0472">Membrane</keyword>
<dbReference type="Pfam" id="PF22461">
    <property type="entry name" value="SLBB_2"/>
    <property type="match status" value="1"/>
</dbReference>
<evidence type="ECO:0000256" key="3">
    <source>
        <dbReference type="ARBA" id="ARBA00022448"/>
    </source>
</evidence>
<keyword evidence="14" id="KW-0449">Lipoprotein</keyword>
<dbReference type="EMBL" id="JBDIVE010000019">
    <property type="protein sequence ID" value="MEN3070716.1"/>
    <property type="molecule type" value="Genomic_DNA"/>
</dbReference>
<dbReference type="InterPro" id="IPR049712">
    <property type="entry name" value="Poly_export"/>
</dbReference>
<feature type="domain" description="Polysaccharide export protein N-terminal" evidence="15">
    <location>
        <begin position="108"/>
        <end position="180"/>
    </location>
</feature>
<evidence type="ECO:0000313" key="18">
    <source>
        <dbReference type="EMBL" id="MEN3070716.1"/>
    </source>
</evidence>
<keyword evidence="13" id="KW-0998">Cell outer membrane</keyword>
<dbReference type="PANTHER" id="PTHR33619:SF3">
    <property type="entry name" value="POLYSACCHARIDE EXPORT PROTEIN GFCE-RELATED"/>
    <property type="match status" value="1"/>
</dbReference>
<evidence type="ECO:0000256" key="6">
    <source>
        <dbReference type="ARBA" id="ARBA00022692"/>
    </source>
</evidence>
<evidence type="ECO:0000256" key="9">
    <source>
        <dbReference type="ARBA" id="ARBA00023065"/>
    </source>
</evidence>
<dbReference type="Proteomes" id="UP001410394">
    <property type="component" value="Unassembled WGS sequence"/>
</dbReference>
<evidence type="ECO:0000256" key="7">
    <source>
        <dbReference type="ARBA" id="ARBA00022729"/>
    </source>
</evidence>
<keyword evidence="12" id="KW-0564">Palmitate</keyword>
<dbReference type="RefSeq" id="WP_345921494.1">
    <property type="nucleotide sequence ID" value="NZ_JBDIVE010000019.1"/>
</dbReference>
<keyword evidence="7" id="KW-0732">Signal</keyword>
<dbReference type="Pfam" id="PF10531">
    <property type="entry name" value="SLBB"/>
    <property type="match status" value="3"/>
</dbReference>
<dbReference type="InterPro" id="IPR003715">
    <property type="entry name" value="Poly_export_N"/>
</dbReference>
<proteinExistence type="inferred from homology"/>
<protein>
    <submittedName>
        <fullName evidence="18">SLBB domain-containing protein</fullName>
    </submittedName>
</protein>
<evidence type="ECO:0000256" key="13">
    <source>
        <dbReference type="ARBA" id="ARBA00023237"/>
    </source>
</evidence>
<keyword evidence="9" id="KW-0406">Ion transport</keyword>
<name>A0ABU9Z3Q4_9RHOO</name>
<gene>
    <name evidence="18" type="ORF">ABDB84_19690</name>
</gene>
<keyword evidence="4" id="KW-1134">Transmembrane beta strand</keyword>
<feature type="domain" description="SLBB" evidence="17">
    <location>
        <begin position="187"/>
        <end position="264"/>
    </location>
</feature>
<comment type="caution">
    <text evidence="18">The sequence shown here is derived from an EMBL/GenBank/DDBJ whole genome shotgun (WGS) entry which is preliminary data.</text>
</comment>
<sequence>MFESDFFKGWHRAMKLRKVWKQLVLIAAVFLGGVASAADGMTISQPRTLAIGSGAPAVTAAPTPAEPPCSGAFRAYLCAAHSVQLPVFGANFFQASSSFHPLESGVVPNDYALGVGDSFSLRLWGQIDADLSLTVDRAGTVYVPKVGNIAVVGVPFGSLKTHLNNEIGKVFRNFDLAVTMGQLRAVQVFMVGFVRSPGSYSLSSLSTVVNALYAAGGPATNGSMRTVELRRGGALVSSFDLYDFILKGDKSKDVLLQNGDVIYVAPVGAQVALYGAVKAPAVFELKKGESIQSLVDWAGGLNVYARDGRVSVERVEANKSRTLASVTLGEVAKFPVRDGDVIEIYSLTQRVEEGVTLRGSVAQNIRLPWSNGMRVTDLIQSKDMLVRGEFWTRGVPAVGDTTQVGSSAAVATTNLEVNWDYAVIERLNPVDFTTSLIPFNLGQAVLERKPEANLVLQKGDVVHVFSKQDIRVPSQKQARYVRVDGEVAAPGIYQVEEGETLPQLVARIGGLTRRAFLFGAEFSRESIRARQQQELNRLADYLEESAQSNASTRGQNAISSSDIQGAQLAVAEQRARAQKLRNSASGRLVLGMDFSASKLSDLPPFALEDGDHLFVPTKPTTVQVIGAVFNRNSAFVYEQGSSIGDYLGMSGGPTELGDAKSTFVIRANGAVMSAKQRDSWFSRGLASVDALPGDAIIVPDKVDRTTFMKNLMDWSQILANFGLSAAAIKTLSN</sequence>
<keyword evidence="8" id="KW-0625">Polysaccharide transport</keyword>
<dbReference type="Gene3D" id="3.10.560.10">
    <property type="entry name" value="Outer membrane lipoprotein wza domain like"/>
    <property type="match status" value="4"/>
</dbReference>
<evidence type="ECO:0000256" key="4">
    <source>
        <dbReference type="ARBA" id="ARBA00022452"/>
    </source>
</evidence>
<dbReference type="Pfam" id="PF02563">
    <property type="entry name" value="Poly_export"/>
    <property type="match status" value="1"/>
</dbReference>
<organism evidence="18 19">
    <name type="scientific">Uliginosibacterium sediminicola</name>
    <dbReference type="NCBI Taxonomy" id="2024550"/>
    <lineage>
        <taxon>Bacteria</taxon>
        <taxon>Pseudomonadati</taxon>
        <taxon>Pseudomonadota</taxon>
        <taxon>Betaproteobacteria</taxon>
        <taxon>Rhodocyclales</taxon>
        <taxon>Zoogloeaceae</taxon>
        <taxon>Uliginosibacterium</taxon>
    </lineage>
</organism>
<evidence type="ECO:0000256" key="2">
    <source>
        <dbReference type="ARBA" id="ARBA00009450"/>
    </source>
</evidence>
<evidence type="ECO:0000256" key="10">
    <source>
        <dbReference type="ARBA" id="ARBA00023114"/>
    </source>
</evidence>
<evidence type="ECO:0000256" key="1">
    <source>
        <dbReference type="ARBA" id="ARBA00004571"/>
    </source>
</evidence>
<evidence type="ECO:0000256" key="8">
    <source>
        <dbReference type="ARBA" id="ARBA00023047"/>
    </source>
</evidence>
<keyword evidence="10" id="KW-0626">Porin</keyword>
<comment type="similarity">
    <text evidence="2">Belongs to the BexD/CtrA/VexA family.</text>
</comment>
<evidence type="ECO:0000313" key="19">
    <source>
        <dbReference type="Proteomes" id="UP001410394"/>
    </source>
</evidence>
<feature type="domain" description="Soluble ligand binding" evidence="16">
    <location>
        <begin position="622"/>
        <end position="672"/>
    </location>
</feature>
<dbReference type="InterPro" id="IPR019554">
    <property type="entry name" value="Soluble_ligand-bd"/>
</dbReference>
<evidence type="ECO:0000259" key="15">
    <source>
        <dbReference type="Pfam" id="PF02563"/>
    </source>
</evidence>
<evidence type="ECO:0000256" key="5">
    <source>
        <dbReference type="ARBA" id="ARBA00022597"/>
    </source>
</evidence>
<evidence type="ECO:0000256" key="12">
    <source>
        <dbReference type="ARBA" id="ARBA00023139"/>
    </source>
</evidence>
<evidence type="ECO:0000259" key="16">
    <source>
        <dbReference type="Pfam" id="PF10531"/>
    </source>
</evidence>
<dbReference type="PANTHER" id="PTHR33619">
    <property type="entry name" value="POLYSACCHARIDE EXPORT PROTEIN GFCE-RELATED"/>
    <property type="match status" value="1"/>
</dbReference>
<keyword evidence="5" id="KW-0762">Sugar transport</keyword>
<evidence type="ECO:0000259" key="17">
    <source>
        <dbReference type="Pfam" id="PF22461"/>
    </source>
</evidence>
<keyword evidence="3" id="KW-0813">Transport</keyword>
<feature type="domain" description="Soluble ligand binding" evidence="16">
    <location>
        <begin position="271"/>
        <end position="317"/>
    </location>
</feature>
<reference evidence="18 19" key="1">
    <citation type="journal article" date="2018" name="Int. J. Syst. Evol. Microbiol.">
        <title>Uliginosibacterium sediminicola sp. nov., isolated from freshwater sediment.</title>
        <authorList>
            <person name="Hwang W.M."/>
            <person name="Kim S.M."/>
            <person name="Kang K."/>
            <person name="Ahn T.Y."/>
        </authorList>
    </citation>
    <scope>NUCLEOTIDE SEQUENCE [LARGE SCALE GENOMIC DNA]</scope>
    <source>
        <strain evidence="18 19">M1-21</strain>
    </source>
</reference>
<evidence type="ECO:0000256" key="11">
    <source>
        <dbReference type="ARBA" id="ARBA00023136"/>
    </source>
</evidence>
<feature type="domain" description="Soluble ligand binding" evidence="16">
    <location>
        <begin position="480"/>
        <end position="515"/>
    </location>
</feature>
<dbReference type="InterPro" id="IPR054765">
    <property type="entry name" value="SLBB_dom"/>
</dbReference>
<comment type="subcellular location">
    <subcellularLocation>
        <location evidence="1">Cell outer membrane</location>
        <topology evidence="1">Multi-pass membrane protein</topology>
    </subcellularLocation>
</comment>
<accession>A0ABU9Z3Q4</accession>
<evidence type="ECO:0000256" key="14">
    <source>
        <dbReference type="ARBA" id="ARBA00023288"/>
    </source>
</evidence>